<evidence type="ECO:0000313" key="1">
    <source>
        <dbReference type="EMBL" id="ENN80964.1"/>
    </source>
</evidence>
<protein>
    <submittedName>
        <fullName evidence="1">Uncharacterized protein</fullName>
    </submittedName>
</protein>
<feature type="non-terminal residue" evidence="1">
    <location>
        <position position="1"/>
    </location>
</feature>
<proteinExistence type="predicted"/>
<sequence>MNTGEPEKTFPIKSLHNEIELNSGNKYGKVTANRSKGLAATEAYISSTIQIEDHSCVHHSVPYNEQARMQHLNQFYPAMNDYELAHNSSAALCDAVAAFKPNQTLELEPAECVVVSWKML</sequence>
<dbReference type="HOGENOM" id="CLU_2051975_0_0_1"/>
<organism evidence="1">
    <name type="scientific">Dendroctonus ponderosae</name>
    <name type="common">Mountain pine beetle</name>
    <dbReference type="NCBI Taxonomy" id="77166"/>
    <lineage>
        <taxon>Eukaryota</taxon>
        <taxon>Metazoa</taxon>
        <taxon>Ecdysozoa</taxon>
        <taxon>Arthropoda</taxon>
        <taxon>Hexapoda</taxon>
        <taxon>Insecta</taxon>
        <taxon>Pterygota</taxon>
        <taxon>Neoptera</taxon>
        <taxon>Endopterygota</taxon>
        <taxon>Coleoptera</taxon>
        <taxon>Polyphaga</taxon>
        <taxon>Cucujiformia</taxon>
        <taxon>Curculionidae</taxon>
        <taxon>Scolytinae</taxon>
        <taxon>Dendroctonus</taxon>
    </lineage>
</organism>
<reference evidence="1" key="1">
    <citation type="journal article" date="2013" name="Genome Biol.">
        <title>Draft genome of the mountain pine beetle, Dendroctonus ponderosae Hopkins, a major forest pest.</title>
        <authorList>
            <person name="Keeling C.I."/>
            <person name="Yuen M.M."/>
            <person name="Liao N.Y."/>
            <person name="Docking T.R."/>
            <person name="Chan S.K."/>
            <person name="Taylor G.A."/>
            <person name="Palmquist D.L."/>
            <person name="Jackman S.D."/>
            <person name="Nguyen A."/>
            <person name="Li M."/>
            <person name="Henderson H."/>
            <person name="Janes J.K."/>
            <person name="Zhao Y."/>
            <person name="Pandoh P."/>
            <person name="Moore R."/>
            <person name="Sperling F.A."/>
            <person name="Huber D.P."/>
            <person name="Birol I."/>
            <person name="Jones S.J."/>
            <person name="Bohlmann J."/>
        </authorList>
    </citation>
    <scope>NUCLEOTIDE SEQUENCE</scope>
</reference>
<gene>
    <name evidence="1" type="ORF">YQE_02623</name>
</gene>
<dbReference type="EMBL" id="KB740285">
    <property type="protein sequence ID" value="ENN80964.1"/>
    <property type="molecule type" value="Genomic_DNA"/>
</dbReference>
<name>N6TKJ2_DENPD</name>
<dbReference type="AlphaFoldDB" id="N6TKJ2"/>
<accession>N6TKJ2</accession>